<evidence type="ECO:0000256" key="1">
    <source>
        <dbReference type="SAM" id="MobiDB-lite"/>
    </source>
</evidence>
<sequence>MDPKLQKQHENMGVYDIIVNLRQLYQEKVQHERFDVSKVVFQARLTEGNLVGPHGTKRWGKSKKKGKKAKGTSKCDSGMSVLHSGPLAPIESTNSDLARDLTSKTEKGPSEARVTIHTQISKGKHDRGAWITEEKQRPLERSKGQLEEAGKHQFSWQ</sequence>
<reference evidence="2 3" key="1">
    <citation type="submission" date="2017-11" db="EMBL/GenBank/DDBJ databases">
        <title>De-novo sequencing of pomegranate (Punica granatum L.) genome.</title>
        <authorList>
            <person name="Akparov Z."/>
            <person name="Amiraslanov A."/>
            <person name="Hajiyeva S."/>
            <person name="Abbasov M."/>
            <person name="Kaur K."/>
            <person name="Hamwieh A."/>
            <person name="Solovyev V."/>
            <person name="Salamov A."/>
            <person name="Braich B."/>
            <person name="Kosarev P."/>
            <person name="Mahmoud A."/>
            <person name="Hajiyev E."/>
            <person name="Babayeva S."/>
            <person name="Izzatullayeva V."/>
            <person name="Mammadov A."/>
            <person name="Mammadov A."/>
            <person name="Sharifova S."/>
            <person name="Ojaghi J."/>
            <person name="Eynullazada K."/>
            <person name="Bayramov B."/>
            <person name="Abdulazimova A."/>
            <person name="Shahmuradov I."/>
        </authorList>
    </citation>
    <scope>NUCLEOTIDE SEQUENCE [LARGE SCALE GENOMIC DNA]</scope>
    <source>
        <strain evidence="3">cv. AG2017</strain>
        <tissue evidence="2">Leaf</tissue>
    </source>
</reference>
<feature type="compositionally biased region" description="Basic and acidic residues" evidence="1">
    <location>
        <begin position="97"/>
        <end position="110"/>
    </location>
</feature>
<feature type="compositionally biased region" description="Basic and acidic residues" evidence="1">
    <location>
        <begin position="126"/>
        <end position="151"/>
    </location>
</feature>
<name>A0A2I0I8Z3_PUNGR</name>
<dbReference type="Proteomes" id="UP000233551">
    <property type="component" value="Unassembled WGS sequence"/>
</dbReference>
<evidence type="ECO:0000313" key="2">
    <source>
        <dbReference type="EMBL" id="PKI40451.1"/>
    </source>
</evidence>
<feature type="region of interest" description="Disordered" evidence="1">
    <location>
        <begin position="52"/>
        <end position="157"/>
    </location>
</feature>
<proteinExistence type="predicted"/>
<keyword evidence="3" id="KW-1185">Reference proteome</keyword>
<evidence type="ECO:0000313" key="3">
    <source>
        <dbReference type="Proteomes" id="UP000233551"/>
    </source>
</evidence>
<protein>
    <submittedName>
        <fullName evidence="2">Uncharacterized protein</fullName>
    </submittedName>
</protein>
<dbReference type="EMBL" id="PGOL01003549">
    <property type="protein sequence ID" value="PKI40451.1"/>
    <property type="molecule type" value="Genomic_DNA"/>
</dbReference>
<feature type="compositionally biased region" description="Basic residues" evidence="1">
    <location>
        <begin position="55"/>
        <end position="71"/>
    </location>
</feature>
<gene>
    <name evidence="2" type="ORF">CRG98_039155</name>
</gene>
<organism evidence="2 3">
    <name type="scientific">Punica granatum</name>
    <name type="common">Pomegranate</name>
    <dbReference type="NCBI Taxonomy" id="22663"/>
    <lineage>
        <taxon>Eukaryota</taxon>
        <taxon>Viridiplantae</taxon>
        <taxon>Streptophyta</taxon>
        <taxon>Embryophyta</taxon>
        <taxon>Tracheophyta</taxon>
        <taxon>Spermatophyta</taxon>
        <taxon>Magnoliopsida</taxon>
        <taxon>eudicotyledons</taxon>
        <taxon>Gunneridae</taxon>
        <taxon>Pentapetalae</taxon>
        <taxon>rosids</taxon>
        <taxon>malvids</taxon>
        <taxon>Myrtales</taxon>
        <taxon>Lythraceae</taxon>
        <taxon>Punica</taxon>
    </lineage>
</organism>
<accession>A0A2I0I8Z3</accession>
<comment type="caution">
    <text evidence="2">The sequence shown here is derived from an EMBL/GenBank/DDBJ whole genome shotgun (WGS) entry which is preliminary data.</text>
</comment>
<dbReference type="AlphaFoldDB" id="A0A2I0I8Z3"/>